<dbReference type="Pfam" id="PF15159">
    <property type="entry name" value="PIG-Y"/>
    <property type="match status" value="1"/>
</dbReference>
<evidence type="ECO:0000313" key="3">
    <source>
        <dbReference type="Proteomes" id="UP000663843"/>
    </source>
</evidence>
<comment type="caution">
    <text evidence="2">The sequence shown here is derived from an EMBL/GenBank/DDBJ whole genome shotgun (WGS) entry which is preliminary data.</text>
</comment>
<sequence>MGPKPSTYTEGDALIWRGYALATLSLVVLMFGVYTSLLSPILAYFEITPYNVHSRVAADAHYKYFPFLIVPAGLLFVIANWVGWQYYQNS</sequence>
<keyword evidence="1" id="KW-0472">Membrane</keyword>
<reference evidence="2" key="1">
    <citation type="submission" date="2021-01" db="EMBL/GenBank/DDBJ databases">
        <authorList>
            <person name="Kaushik A."/>
        </authorList>
    </citation>
    <scope>NUCLEOTIDE SEQUENCE</scope>
    <source>
        <strain evidence="2">AG2-2IIIB</strain>
    </source>
</reference>
<accession>A0A8H3BA53</accession>
<dbReference type="InterPro" id="IPR029164">
    <property type="entry name" value="PIG-Y"/>
</dbReference>
<keyword evidence="1" id="KW-1133">Transmembrane helix</keyword>
<feature type="transmembrane region" description="Helical" evidence="1">
    <location>
        <begin position="65"/>
        <end position="87"/>
    </location>
</feature>
<dbReference type="EMBL" id="CAJMWT010002715">
    <property type="protein sequence ID" value="CAE6451524.1"/>
    <property type="molecule type" value="Genomic_DNA"/>
</dbReference>
<evidence type="ECO:0000256" key="1">
    <source>
        <dbReference type="SAM" id="Phobius"/>
    </source>
</evidence>
<proteinExistence type="predicted"/>
<gene>
    <name evidence="2" type="ORF">RDB_LOCUS87418</name>
</gene>
<dbReference type="AlphaFoldDB" id="A0A8H3BA53"/>
<dbReference type="Proteomes" id="UP000663843">
    <property type="component" value="Unassembled WGS sequence"/>
</dbReference>
<feature type="transmembrane region" description="Helical" evidence="1">
    <location>
        <begin position="20"/>
        <end position="45"/>
    </location>
</feature>
<organism evidence="2 3">
    <name type="scientific">Rhizoctonia solani</name>
    <dbReference type="NCBI Taxonomy" id="456999"/>
    <lineage>
        <taxon>Eukaryota</taxon>
        <taxon>Fungi</taxon>
        <taxon>Dikarya</taxon>
        <taxon>Basidiomycota</taxon>
        <taxon>Agaricomycotina</taxon>
        <taxon>Agaricomycetes</taxon>
        <taxon>Cantharellales</taxon>
        <taxon>Ceratobasidiaceae</taxon>
        <taxon>Rhizoctonia</taxon>
    </lineage>
</organism>
<protein>
    <submittedName>
        <fullName evidence="2">Uncharacterized protein</fullName>
    </submittedName>
</protein>
<evidence type="ECO:0000313" key="2">
    <source>
        <dbReference type="EMBL" id="CAE6451524.1"/>
    </source>
</evidence>
<keyword evidence="1" id="KW-0812">Transmembrane</keyword>
<name>A0A8H3BA53_9AGAM</name>